<evidence type="ECO:0000256" key="3">
    <source>
        <dbReference type="ARBA" id="ARBA00009595"/>
    </source>
</evidence>
<keyword evidence="5" id="KW-0479">Metal-binding</keyword>
<comment type="cofactor">
    <cofactor evidence="2">
        <name>Zn(2+)</name>
        <dbReference type="ChEBI" id="CHEBI:29105"/>
    </cofactor>
</comment>
<dbReference type="SUPFAM" id="SSF55811">
    <property type="entry name" value="Nudix"/>
    <property type="match status" value="1"/>
</dbReference>
<dbReference type="RefSeq" id="XP_060122286.1">
    <property type="nucleotide sequence ID" value="XM_060266303.1"/>
</dbReference>
<dbReference type="AlphaFoldDB" id="A0AAF0JB05"/>
<dbReference type="InterPro" id="IPR049734">
    <property type="entry name" value="NudC-like_C"/>
</dbReference>
<dbReference type="PROSITE" id="PS51462">
    <property type="entry name" value="NUDIX"/>
    <property type="match status" value="1"/>
</dbReference>
<comment type="similarity">
    <text evidence="3">Belongs to the Nudix hydrolase family. NudC subfamily.</text>
</comment>
<evidence type="ECO:0000256" key="1">
    <source>
        <dbReference type="ARBA" id="ARBA00001946"/>
    </source>
</evidence>
<sequence>MASRYPSFKTVNYFAGGNLNRASWLRESTSYLNQALVFGPKTYGLTKRSDADNGHWSRVTQNIIAPALSLMYLGVYEDGSPSKTLKYTDDAKEQDYVVPSGPAYFAVSLSYRPPNVPEQDALPGSKLLDALTAEDAPYKVFQMRTVILTGELEKEDAALAAYGRAILDWSERYAFCSACGSQNYSVWGGHKRACSSVLSKVTEGKPAFVKAVHSASPLKSTCPSVESVQNYSYPRSDPVVIVGIVSADDEHILLGRQKMWPKGLYSCIAGFVEPGESIEESVRREAMEETGIETDQVSYYRLFFGAYAYAKDTSTNVHLDQDIELEEAFFASKKDVLAAVTASEQKLGLKSKDAPTHKGERYFVPPPTAMAHVLLAAWARGNAPARAKL</sequence>
<dbReference type="GO" id="GO:0005777">
    <property type="term" value="C:peroxisome"/>
    <property type="evidence" value="ECO:0007669"/>
    <property type="project" value="TreeGrafter"/>
</dbReference>
<evidence type="ECO:0000256" key="9">
    <source>
        <dbReference type="ARBA" id="ARBA00023679"/>
    </source>
</evidence>
<protein>
    <recommendedName>
        <fullName evidence="4">NAD(+) diphosphatase</fullName>
        <ecNumber evidence="4">3.6.1.22</ecNumber>
    </recommendedName>
</protein>
<dbReference type="GO" id="GO:0046872">
    <property type="term" value="F:metal ion binding"/>
    <property type="evidence" value="ECO:0007669"/>
    <property type="project" value="UniProtKB-KW"/>
</dbReference>
<organism evidence="11 12">
    <name type="scientific">Malassezia japonica</name>
    <dbReference type="NCBI Taxonomy" id="223818"/>
    <lineage>
        <taxon>Eukaryota</taxon>
        <taxon>Fungi</taxon>
        <taxon>Dikarya</taxon>
        <taxon>Basidiomycota</taxon>
        <taxon>Ustilaginomycotina</taxon>
        <taxon>Malasseziomycetes</taxon>
        <taxon>Malasseziales</taxon>
        <taxon>Malasseziaceae</taxon>
        <taxon>Malassezia</taxon>
    </lineage>
</organism>
<reference evidence="11" key="1">
    <citation type="submission" date="2023-03" db="EMBL/GenBank/DDBJ databases">
        <title>Mating type loci evolution in Malassezia.</title>
        <authorList>
            <person name="Coelho M.A."/>
        </authorList>
    </citation>
    <scope>NUCLEOTIDE SEQUENCE</scope>
    <source>
        <strain evidence="11">CBS 9431</strain>
    </source>
</reference>
<evidence type="ECO:0000256" key="5">
    <source>
        <dbReference type="ARBA" id="ARBA00022723"/>
    </source>
</evidence>
<comment type="catalytic activity">
    <reaction evidence="9">
        <text>a 5'-end NAD(+)-phospho-ribonucleoside in mRNA + H2O = a 5'-end phospho-adenosine-phospho-ribonucleoside in mRNA + beta-nicotinamide D-ribonucleotide + 2 H(+)</text>
        <dbReference type="Rhea" id="RHEA:60876"/>
        <dbReference type="Rhea" id="RHEA-COMP:15698"/>
        <dbReference type="Rhea" id="RHEA-COMP:15719"/>
        <dbReference type="ChEBI" id="CHEBI:14649"/>
        <dbReference type="ChEBI" id="CHEBI:15377"/>
        <dbReference type="ChEBI" id="CHEBI:15378"/>
        <dbReference type="ChEBI" id="CHEBI:144029"/>
        <dbReference type="ChEBI" id="CHEBI:144051"/>
    </reaction>
    <physiologicalReaction direction="left-to-right" evidence="9">
        <dbReference type="Rhea" id="RHEA:60877"/>
    </physiologicalReaction>
</comment>
<dbReference type="GO" id="GO:0035529">
    <property type="term" value="F:NADH pyrophosphatase activity"/>
    <property type="evidence" value="ECO:0007669"/>
    <property type="project" value="TreeGrafter"/>
</dbReference>
<dbReference type="EC" id="3.6.1.22" evidence="4"/>
<dbReference type="InterPro" id="IPR000086">
    <property type="entry name" value="NUDIX_hydrolase_dom"/>
</dbReference>
<gene>
    <name evidence="11" type="primary">NPY1</name>
    <name evidence="11" type="ORF">MJAP1_002366</name>
</gene>
<dbReference type="EMBL" id="CP119960">
    <property type="protein sequence ID" value="WFD39389.1"/>
    <property type="molecule type" value="Genomic_DNA"/>
</dbReference>
<keyword evidence="12" id="KW-1185">Reference proteome</keyword>
<dbReference type="GO" id="GO:0005829">
    <property type="term" value="C:cytosol"/>
    <property type="evidence" value="ECO:0007669"/>
    <property type="project" value="TreeGrafter"/>
</dbReference>
<evidence type="ECO:0000259" key="10">
    <source>
        <dbReference type="PROSITE" id="PS51462"/>
    </source>
</evidence>
<proteinExistence type="inferred from homology"/>
<dbReference type="InterPro" id="IPR015375">
    <property type="entry name" value="NADH_PPase-like_N"/>
</dbReference>
<dbReference type="PANTHER" id="PTHR42904:SF6">
    <property type="entry name" value="NAD-CAPPED RNA HYDROLASE NUDT12"/>
    <property type="match status" value="1"/>
</dbReference>
<evidence type="ECO:0000313" key="12">
    <source>
        <dbReference type="Proteomes" id="UP001217754"/>
    </source>
</evidence>
<dbReference type="GO" id="GO:0019677">
    <property type="term" value="P:NAD+ catabolic process"/>
    <property type="evidence" value="ECO:0007669"/>
    <property type="project" value="TreeGrafter"/>
</dbReference>
<feature type="domain" description="Nudix hydrolase" evidence="10">
    <location>
        <begin position="234"/>
        <end position="353"/>
    </location>
</feature>
<evidence type="ECO:0000256" key="7">
    <source>
        <dbReference type="ARBA" id="ARBA00022842"/>
    </source>
</evidence>
<dbReference type="Proteomes" id="UP001217754">
    <property type="component" value="Chromosome 3"/>
</dbReference>
<dbReference type="GO" id="GO:0006742">
    <property type="term" value="P:NADP+ catabolic process"/>
    <property type="evidence" value="ECO:0007669"/>
    <property type="project" value="TreeGrafter"/>
</dbReference>
<dbReference type="PANTHER" id="PTHR42904">
    <property type="entry name" value="NUDIX HYDROLASE, NUDC SUBFAMILY"/>
    <property type="match status" value="1"/>
</dbReference>
<dbReference type="CDD" id="cd03429">
    <property type="entry name" value="NUDIX_NADH_pyrophosphatase_Nudt13"/>
    <property type="match status" value="1"/>
</dbReference>
<keyword evidence="6 11" id="KW-0378">Hydrolase</keyword>
<evidence type="ECO:0000256" key="4">
    <source>
        <dbReference type="ARBA" id="ARBA00012381"/>
    </source>
</evidence>
<keyword evidence="7" id="KW-0460">Magnesium</keyword>
<evidence type="ECO:0000256" key="6">
    <source>
        <dbReference type="ARBA" id="ARBA00022801"/>
    </source>
</evidence>
<dbReference type="InterPro" id="IPR050241">
    <property type="entry name" value="NAD-cap_RNA_hydrolase_NudC"/>
</dbReference>
<evidence type="ECO:0000313" key="11">
    <source>
        <dbReference type="EMBL" id="WFD39389.1"/>
    </source>
</evidence>
<dbReference type="GeneID" id="85226017"/>
<dbReference type="Pfam" id="PF00293">
    <property type="entry name" value="NUDIX"/>
    <property type="match status" value="1"/>
</dbReference>
<name>A0AAF0JB05_9BASI</name>
<dbReference type="InterPro" id="IPR015797">
    <property type="entry name" value="NUDIX_hydrolase-like_dom_sf"/>
</dbReference>
<evidence type="ECO:0000256" key="8">
    <source>
        <dbReference type="ARBA" id="ARBA00023027"/>
    </source>
</evidence>
<comment type="cofactor">
    <cofactor evidence="1">
        <name>Mg(2+)</name>
        <dbReference type="ChEBI" id="CHEBI:18420"/>
    </cofactor>
</comment>
<keyword evidence="8" id="KW-0520">NAD</keyword>
<dbReference type="Gene3D" id="3.90.79.10">
    <property type="entry name" value="Nucleoside Triphosphate Pyrophosphohydrolase"/>
    <property type="match status" value="1"/>
</dbReference>
<dbReference type="Pfam" id="PF09296">
    <property type="entry name" value="NUDIX-like"/>
    <property type="match status" value="1"/>
</dbReference>
<evidence type="ECO:0000256" key="2">
    <source>
        <dbReference type="ARBA" id="ARBA00001947"/>
    </source>
</evidence>
<dbReference type="Gene3D" id="3.90.79.20">
    <property type="match status" value="1"/>
</dbReference>
<accession>A0AAF0JB05</accession>